<keyword evidence="2" id="KW-1185">Reference proteome</keyword>
<accession>A0ABT9MF79</accession>
<comment type="caution">
    <text evidence="1">The sequence shown here is derived from an EMBL/GenBank/DDBJ whole genome shotgun (WGS) entry which is preliminary data.</text>
</comment>
<protein>
    <recommendedName>
        <fullName evidence="3">DUF4123 domain-containing protein</fullName>
    </recommendedName>
</protein>
<name>A0ABT9MF79_9DEIO</name>
<evidence type="ECO:0000313" key="2">
    <source>
        <dbReference type="Proteomes" id="UP001232163"/>
    </source>
</evidence>
<dbReference type="EMBL" id="JAURUR010000009">
    <property type="protein sequence ID" value="MDP9765116.1"/>
    <property type="molecule type" value="Genomic_DNA"/>
</dbReference>
<dbReference type="RefSeq" id="WP_307466665.1">
    <property type="nucleotide sequence ID" value="NZ_JAURUR010000009.1"/>
</dbReference>
<dbReference type="Proteomes" id="UP001232163">
    <property type="component" value="Unassembled WGS sequence"/>
</dbReference>
<reference evidence="1 2" key="1">
    <citation type="submission" date="2023-07" db="EMBL/GenBank/DDBJ databases">
        <title>Genomic Encyclopedia of Type Strains, Phase IV (KMG-IV): sequencing the most valuable type-strain genomes for metagenomic binning, comparative biology and taxonomic classification.</title>
        <authorList>
            <person name="Goeker M."/>
        </authorList>
    </citation>
    <scope>NUCLEOTIDE SEQUENCE [LARGE SCALE GENOMIC DNA]</scope>
    <source>
        <strain evidence="1 2">NIO-1023</strain>
    </source>
</reference>
<proteinExistence type="predicted"/>
<evidence type="ECO:0000313" key="1">
    <source>
        <dbReference type="EMBL" id="MDP9765116.1"/>
    </source>
</evidence>
<evidence type="ECO:0008006" key="3">
    <source>
        <dbReference type="Google" id="ProtNLM"/>
    </source>
</evidence>
<sequence>MSDTHGVHGDLDLILLAETAERFRFAPAHRQWGSETFVVPSEEFGVDSAFTFRPAKSQPTLYLPWLQDVAAHGEPACLFRLSALERLNAHGPLNEQNPAWMALQRFLEAALPHSAAWCFVLSHASEGPYEVEFGDLPRVLQRLQGYAEEGTHQSFAVRFPSSTSWVAP</sequence>
<organism evidence="1 2">
    <name type="scientific">Deinococcus enclensis</name>
    <dbReference type="NCBI Taxonomy" id="1049582"/>
    <lineage>
        <taxon>Bacteria</taxon>
        <taxon>Thermotogati</taxon>
        <taxon>Deinococcota</taxon>
        <taxon>Deinococci</taxon>
        <taxon>Deinococcales</taxon>
        <taxon>Deinococcaceae</taxon>
        <taxon>Deinococcus</taxon>
    </lineage>
</organism>
<gene>
    <name evidence="1" type="ORF">QO006_002564</name>
</gene>